<name>A0ABD0LRR7_9CAEN</name>
<feature type="non-terminal residue" evidence="2">
    <location>
        <position position="1"/>
    </location>
</feature>
<feature type="compositionally biased region" description="Gly residues" evidence="1">
    <location>
        <begin position="15"/>
        <end position="25"/>
    </location>
</feature>
<gene>
    <name evidence="2" type="ORF">BaRGS_00006545</name>
</gene>
<sequence>STGVANEYSWEETHGGGGGGRGEGGGLEVRVMVCVPGEEGGRCGGGGRGVISVGRKKGGPEIQYRMTSARKTFLFQQRKLDVLFNTAQ</sequence>
<evidence type="ECO:0000313" key="2">
    <source>
        <dbReference type="EMBL" id="KAK7502181.1"/>
    </source>
</evidence>
<dbReference type="AlphaFoldDB" id="A0ABD0LRR7"/>
<accession>A0ABD0LRR7</accession>
<dbReference type="EMBL" id="JACVVK020000027">
    <property type="protein sequence ID" value="KAK7502181.1"/>
    <property type="molecule type" value="Genomic_DNA"/>
</dbReference>
<evidence type="ECO:0000256" key="1">
    <source>
        <dbReference type="SAM" id="MobiDB-lite"/>
    </source>
</evidence>
<comment type="caution">
    <text evidence="2">The sequence shown here is derived from an EMBL/GenBank/DDBJ whole genome shotgun (WGS) entry which is preliminary data.</text>
</comment>
<dbReference type="Proteomes" id="UP001519460">
    <property type="component" value="Unassembled WGS sequence"/>
</dbReference>
<evidence type="ECO:0000313" key="3">
    <source>
        <dbReference type="Proteomes" id="UP001519460"/>
    </source>
</evidence>
<organism evidence="2 3">
    <name type="scientific">Batillaria attramentaria</name>
    <dbReference type="NCBI Taxonomy" id="370345"/>
    <lineage>
        <taxon>Eukaryota</taxon>
        <taxon>Metazoa</taxon>
        <taxon>Spiralia</taxon>
        <taxon>Lophotrochozoa</taxon>
        <taxon>Mollusca</taxon>
        <taxon>Gastropoda</taxon>
        <taxon>Caenogastropoda</taxon>
        <taxon>Sorbeoconcha</taxon>
        <taxon>Cerithioidea</taxon>
        <taxon>Batillariidae</taxon>
        <taxon>Batillaria</taxon>
    </lineage>
</organism>
<feature type="region of interest" description="Disordered" evidence="1">
    <location>
        <begin position="1"/>
        <end position="25"/>
    </location>
</feature>
<feature type="non-terminal residue" evidence="2">
    <location>
        <position position="88"/>
    </location>
</feature>
<protein>
    <submittedName>
        <fullName evidence="2">Uncharacterized protein</fullName>
    </submittedName>
</protein>
<keyword evidence="3" id="KW-1185">Reference proteome</keyword>
<reference evidence="2 3" key="1">
    <citation type="journal article" date="2023" name="Sci. Data">
        <title>Genome assembly of the Korean intertidal mud-creeper Batillaria attramentaria.</title>
        <authorList>
            <person name="Patra A.K."/>
            <person name="Ho P.T."/>
            <person name="Jun S."/>
            <person name="Lee S.J."/>
            <person name="Kim Y."/>
            <person name="Won Y.J."/>
        </authorList>
    </citation>
    <scope>NUCLEOTIDE SEQUENCE [LARGE SCALE GENOMIC DNA]</scope>
    <source>
        <strain evidence="2">Wonlab-2016</strain>
    </source>
</reference>
<proteinExistence type="predicted"/>